<evidence type="ECO:0000256" key="1">
    <source>
        <dbReference type="SAM" id="MobiDB-lite"/>
    </source>
</evidence>
<organism evidence="2 3">
    <name type="scientific">Mytilus coruscus</name>
    <name type="common">Sea mussel</name>
    <dbReference type="NCBI Taxonomy" id="42192"/>
    <lineage>
        <taxon>Eukaryota</taxon>
        <taxon>Metazoa</taxon>
        <taxon>Spiralia</taxon>
        <taxon>Lophotrochozoa</taxon>
        <taxon>Mollusca</taxon>
        <taxon>Bivalvia</taxon>
        <taxon>Autobranchia</taxon>
        <taxon>Pteriomorphia</taxon>
        <taxon>Mytilida</taxon>
        <taxon>Mytiloidea</taxon>
        <taxon>Mytilidae</taxon>
        <taxon>Mytilinae</taxon>
        <taxon>Mytilus</taxon>
    </lineage>
</organism>
<protein>
    <submittedName>
        <fullName evidence="2">Uncharacterized protein</fullName>
    </submittedName>
</protein>
<keyword evidence="3" id="KW-1185">Reference proteome</keyword>
<dbReference type="Proteomes" id="UP000507470">
    <property type="component" value="Unassembled WGS sequence"/>
</dbReference>
<dbReference type="OrthoDB" id="10411206at2759"/>
<gene>
    <name evidence="2" type="ORF">MCOR_17993</name>
</gene>
<feature type="region of interest" description="Disordered" evidence="1">
    <location>
        <begin position="16"/>
        <end position="98"/>
    </location>
</feature>
<reference evidence="2 3" key="1">
    <citation type="submission" date="2020-06" db="EMBL/GenBank/DDBJ databases">
        <authorList>
            <person name="Li R."/>
            <person name="Bekaert M."/>
        </authorList>
    </citation>
    <scope>NUCLEOTIDE SEQUENCE [LARGE SCALE GENOMIC DNA]</scope>
    <source>
        <strain evidence="3">wild</strain>
    </source>
</reference>
<feature type="compositionally biased region" description="Polar residues" evidence="1">
    <location>
        <begin position="68"/>
        <end position="79"/>
    </location>
</feature>
<dbReference type="AlphaFoldDB" id="A0A6J8BGV3"/>
<proteinExistence type="predicted"/>
<accession>A0A6J8BGV3</accession>
<dbReference type="EMBL" id="CACVKT020003176">
    <property type="protein sequence ID" value="CAC5382134.1"/>
    <property type="molecule type" value="Genomic_DNA"/>
</dbReference>
<feature type="compositionally biased region" description="Polar residues" evidence="1">
    <location>
        <begin position="29"/>
        <end position="44"/>
    </location>
</feature>
<name>A0A6J8BGV3_MYTCO</name>
<sequence>MIVHLQFMMNVIPPLSQEMNHKPSENRTKYMSKTGKNTAGSKKQASLKESDSEETLVKSIFSRDKNESSASEINPSYDQNSSKAKTKKNKKIVYTETDEPLSAHRANINIASENKVYEQNEQTYTMNNRLHQFEATIKSQLDILKIKMQHKFNIHKLNKNHHLEESEVKAKMDRMSQQGTSKEPSVPQQFNTTVLPVFHHPLTTAPPVFQRPITTAPPVFHQPFTTAPPRLHHQHTSQFARMVHPHNMSQSINIKQDIIKQWLL</sequence>
<evidence type="ECO:0000313" key="3">
    <source>
        <dbReference type="Proteomes" id="UP000507470"/>
    </source>
</evidence>
<evidence type="ECO:0000313" key="2">
    <source>
        <dbReference type="EMBL" id="CAC5382134.1"/>
    </source>
</evidence>
<feature type="compositionally biased region" description="Basic and acidic residues" evidence="1">
    <location>
        <begin position="19"/>
        <end position="28"/>
    </location>
</feature>